<evidence type="ECO:0000256" key="7">
    <source>
        <dbReference type="ARBA" id="ARBA00023002"/>
    </source>
</evidence>
<evidence type="ECO:0000256" key="4">
    <source>
        <dbReference type="ARBA" id="ARBA00022490"/>
    </source>
</evidence>
<evidence type="ECO:0000256" key="3">
    <source>
        <dbReference type="ARBA" id="ARBA00007704"/>
    </source>
</evidence>
<dbReference type="FunFam" id="3.90.180.10:FF:000067">
    <property type="entry name" value="alcohol dehydrogenase 1-like isoform X1"/>
    <property type="match status" value="1"/>
</dbReference>
<dbReference type="Proteomes" id="UP000326062">
    <property type="component" value="Chromosome 16"/>
</dbReference>
<keyword evidence="4" id="KW-0963">Cytoplasm</keyword>
<dbReference type="GO" id="GO:0051903">
    <property type="term" value="F:S-(hydroxymethyl)glutathione dehydrogenase [NAD(P)+] activity"/>
    <property type="evidence" value="ECO:0007669"/>
    <property type="project" value="TreeGrafter"/>
</dbReference>
<evidence type="ECO:0000313" key="10">
    <source>
        <dbReference type="EMBL" id="KAB0368342.1"/>
    </source>
</evidence>
<dbReference type="GO" id="GO:0005829">
    <property type="term" value="C:cytosol"/>
    <property type="evidence" value="ECO:0007669"/>
    <property type="project" value="TreeGrafter"/>
</dbReference>
<comment type="subcellular location">
    <subcellularLocation>
        <location evidence="2">Cytoplasm</location>
    </subcellularLocation>
</comment>
<dbReference type="SUPFAM" id="SSF50129">
    <property type="entry name" value="GroES-like"/>
    <property type="match status" value="1"/>
</dbReference>
<comment type="caution">
    <text evidence="10">The sequence shown here is derived from an EMBL/GenBank/DDBJ whole genome shotgun (WGS) entry which is preliminary data.</text>
</comment>
<evidence type="ECO:0000256" key="2">
    <source>
        <dbReference type="ARBA" id="ARBA00004496"/>
    </source>
</evidence>
<dbReference type="PROSITE" id="PS00059">
    <property type="entry name" value="ADH_ZINC"/>
    <property type="match status" value="1"/>
</dbReference>
<evidence type="ECO:0000256" key="8">
    <source>
        <dbReference type="ARBA" id="ARBA00023027"/>
    </source>
</evidence>
<dbReference type="PANTHER" id="PTHR43880">
    <property type="entry name" value="ALCOHOL DEHYDROGENASE"/>
    <property type="match status" value="1"/>
</dbReference>
<dbReference type="Gene3D" id="3.90.180.10">
    <property type="entry name" value="Medium-chain alcohol dehydrogenases, catalytic domain"/>
    <property type="match status" value="1"/>
</dbReference>
<reference evidence="10 11" key="1">
    <citation type="submission" date="2019-06" db="EMBL/GenBank/DDBJ databases">
        <title>Discovery of a novel chromosome fission-fusion reversal in muntjac.</title>
        <authorList>
            <person name="Mudd A.B."/>
            <person name="Bredeson J.V."/>
            <person name="Baum R."/>
            <person name="Hockemeyer D."/>
            <person name="Rokhsar D.S."/>
        </authorList>
    </citation>
    <scope>NUCLEOTIDE SEQUENCE [LARGE SCALE GENOMIC DNA]</scope>
    <source>
        <strain evidence="10">UCam_UCB_Mr</strain>
        <tissue evidence="10">Fibroblast cell line</tissue>
    </source>
</reference>
<evidence type="ECO:0000256" key="6">
    <source>
        <dbReference type="ARBA" id="ARBA00022833"/>
    </source>
</evidence>
<keyword evidence="11" id="KW-1185">Reference proteome</keyword>
<feature type="domain" description="Alcohol dehydrogenase-like N-terminal" evidence="9">
    <location>
        <begin position="28"/>
        <end position="161"/>
    </location>
</feature>
<organism evidence="10 11">
    <name type="scientific">Muntiacus reevesi</name>
    <name type="common">Reeves' muntjac</name>
    <name type="synonym">Cervus reevesi</name>
    <dbReference type="NCBI Taxonomy" id="9886"/>
    <lineage>
        <taxon>Eukaryota</taxon>
        <taxon>Metazoa</taxon>
        <taxon>Chordata</taxon>
        <taxon>Craniata</taxon>
        <taxon>Vertebrata</taxon>
        <taxon>Euteleostomi</taxon>
        <taxon>Mammalia</taxon>
        <taxon>Eutheria</taxon>
        <taxon>Laurasiatheria</taxon>
        <taxon>Artiodactyla</taxon>
        <taxon>Ruminantia</taxon>
        <taxon>Pecora</taxon>
        <taxon>Cervidae</taxon>
        <taxon>Muntiacinae</taxon>
        <taxon>Muntiacus</taxon>
    </lineage>
</organism>
<accession>A0A5N3X3V7</accession>
<dbReference type="InterPro" id="IPR013154">
    <property type="entry name" value="ADH-like_N"/>
</dbReference>
<evidence type="ECO:0000313" key="11">
    <source>
        <dbReference type="Proteomes" id="UP000326062"/>
    </source>
</evidence>
<name>A0A5N3X3V7_MUNRE</name>
<dbReference type="InterPro" id="IPR011032">
    <property type="entry name" value="GroES-like_sf"/>
</dbReference>
<keyword evidence="8" id="KW-0520">NAD</keyword>
<comment type="cofactor">
    <cofactor evidence="1">
        <name>Zn(2+)</name>
        <dbReference type="ChEBI" id="CHEBI:29105"/>
    </cofactor>
</comment>
<feature type="non-terminal residue" evidence="10">
    <location>
        <position position="1"/>
    </location>
</feature>
<sequence>IIKCKAAIAWEANKSLSIEEVEVAPPKDHEVRIQIIATALCHSDAHILHPQFEGGFFPVILGHEAAGIVESVGPGVTNFKPGDKVIPLYAPQCGKCKFCLSPRTNFCGKLKHFKNPLGDQKLMEDGTSRFTCKGRPIYHFMGTSTFSQYTVVSDVNLAKLDDDANLERVCLLGCAFSTGYGAVINNAKYVRLLTIPDLSTICLNMSPKSVPCPETADPVKRQQKIHPYSHLSGTCRFKPHSTTSVGFCVCSVAKLYPTLCNPMDCSPQGSSVHLISQARILVTLFERMHWASFTVFPKVSMICSIRTSCDGSGA</sequence>
<gene>
    <name evidence="10" type="ORF">FD755_020108</name>
</gene>
<dbReference type="PANTHER" id="PTHR43880:SF14">
    <property type="entry name" value="ALL-TRANS-RETINOL DEHYDROGENASE [NAD(+)] ADH4"/>
    <property type="match status" value="1"/>
</dbReference>
<dbReference type="Pfam" id="PF08240">
    <property type="entry name" value="ADH_N"/>
    <property type="match status" value="1"/>
</dbReference>
<keyword evidence="7" id="KW-0560">Oxidoreductase</keyword>
<dbReference type="InterPro" id="IPR002328">
    <property type="entry name" value="ADH_Zn_CS"/>
</dbReference>
<dbReference type="EMBL" id="VCEB01000018">
    <property type="protein sequence ID" value="KAB0368342.1"/>
    <property type="molecule type" value="Genomic_DNA"/>
</dbReference>
<keyword evidence="6" id="KW-0862">Zinc</keyword>
<dbReference type="GO" id="GO:0008270">
    <property type="term" value="F:zinc ion binding"/>
    <property type="evidence" value="ECO:0007669"/>
    <property type="project" value="InterPro"/>
</dbReference>
<comment type="similarity">
    <text evidence="3">Belongs to the zinc-containing alcohol dehydrogenase family. Class-II subfamily.</text>
</comment>
<dbReference type="GO" id="GO:0046294">
    <property type="term" value="P:formaldehyde catabolic process"/>
    <property type="evidence" value="ECO:0007669"/>
    <property type="project" value="TreeGrafter"/>
</dbReference>
<dbReference type="AlphaFoldDB" id="A0A5N3X3V7"/>
<protein>
    <recommendedName>
        <fullName evidence="9">Alcohol dehydrogenase-like N-terminal domain-containing protein</fullName>
    </recommendedName>
</protein>
<proteinExistence type="inferred from homology"/>
<evidence type="ECO:0000259" key="9">
    <source>
        <dbReference type="Pfam" id="PF08240"/>
    </source>
</evidence>
<evidence type="ECO:0000256" key="1">
    <source>
        <dbReference type="ARBA" id="ARBA00001947"/>
    </source>
</evidence>
<keyword evidence="5" id="KW-0479">Metal-binding</keyword>
<evidence type="ECO:0000256" key="5">
    <source>
        <dbReference type="ARBA" id="ARBA00022723"/>
    </source>
</evidence>